<evidence type="ECO:0000256" key="10">
    <source>
        <dbReference type="RuleBase" id="RU351113"/>
    </source>
</evidence>
<reference evidence="12" key="1">
    <citation type="submission" date="2022-07" db="EMBL/GenBank/DDBJ databases">
        <authorList>
            <person name="Trinca V."/>
            <person name="Uliana J.V.C."/>
            <person name="Torres T.T."/>
            <person name="Ward R.J."/>
            <person name="Monesi N."/>
        </authorList>
    </citation>
    <scope>NUCLEOTIDE SEQUENCE</scope>
    <source>
        <strain evidence="12">HSMRA1968</strain>
        <tissue evidence="12">Whole embryos</tissue>
    </source>
</reference>
<evidence type="ECO:0000256" key="6">
    <source>
        <dbReference type="ARBA" id="ARBA00022989"/>
    </source>
</evidence>
<evidence type="ECO:0000256" key="9">
    <source>
        <dbReference type="ARBA" id="ARBA00023224"/>
    </source>
</evidence>
<accession>A0A9Q0MZA4</accession>
<proteinExistence type="inferred from homology"/>
<evidence type="ECO:0000256" key="3">
    <source>
        <dbReference type="ARBA" id="ARBA00022606"/>
    </source>
</evidence>
<feature type="domain" description="DUF5641" evidence="11">
    <location>
        <begin position="282"/>
        <end position="348"/>
    </location>
</feature>
<keyword evidence="9 10" id="KW-0807">Transducer</keyword>
<feature type="transmembrane region" description="Helical" evidence="10">
    <location>
        <begin position="7"/>
        <end position="29"/>
    </location>
</feature>
<evidence type="ECO:0000313" key="12">
    <source>
        <dbReference type="EMBL" id="KAJ6640703.1"/>
    </source>
</evidence>
<evidence type="ECO:0000256" key="5">
    <source>
        <dbReference type="ARBA" id="ARBA00022725"/>
    </source>
</evidence>
<comment type="similarity">
    <text evidence="10">Belongs to the insect chemoreceptor superfamily. Heteromeric odorant receptor channel (TC 1.A.69) family.</text>
</comment>
<dbReference type="InterPro" id="IPR040676">
    <property type="entry name" value="DUF5641"/>
</dbReference>
<comment type="caution">
    <text evidence="10">Lacks conserved residue(s) required for the propagation of feature annotation.</text>
</comment>
<keyword evidence="2" id="KW-1003">Cell membrane</keyword>
<evidence type="ECO:0000259" key="11">
    <source>
        <dbReference type="Pfam" id="PF18701"/>
    </source>
</evidence>
<sequence length="419" mass="48219">MFRISFFYLCLTVSIFTTTVIIVPIVHLLCGNHDPTTWVQVYDAFIFPFEKDSYLTFFGKNLTVFITTLCYYTAIASFMLILMSTCVCYESCIDDMLDDFRLIDEANSSNNAKSSSRLDIGRTLVGAVKYQNIVNEHLTAIGRIISGVLFVSILNAITTMALALFYIEEELLDMSAHFVTSFDILLIQAITCLIYCYFGNRITSKSVQISNNAYFMEWHRLPMSQQMIVKLIILRSQREIYFSGWSIIRCSLEMYKKAIFLKWNHFWLVLPLKKQRSPESKNRKNVKPTRPIEIGELVLISNENQKRTLWPIAKVIEIHRSADGIIRVVTLRTKNGELQRPVKKLIPLEIRSGEDVSIMGIPEIQRKDIEALEVEKVKKPSKSKISTKDSELVEIIAPLKQTRSGRTVKPVDRFVNYPH</sequence>
<dbReference type="EMBL" id="WJQU01000002">
    <property type="protein sequence ID" value="KAJ6640703.1"/>
    <property type="molecule type" value="Genomic_DNA"/>
</dbReference>
<keyword evidence="6 10" id="KW-1133">Transmembrane helix</keyword>
<evidence type="ECO:0000256" key="4">
    <source>
        <dbReference type="ARBA" id="ARBA00022692"/>
    </source>
</evidence>
<dbReference type="AlphaFoldDB" id="A0A9Q0MZA4"/>
<evidence type="ECO:0000256" key="1">
    <source>
        <dbReference type="ARBA" id="ARBA00004651"/>
    </source>
</evidence>
<comment type="subcellular location">
    <subcellularLocation>
        <location evidence="1 10">Cell membrane</location>
        <topology evidence="1 10">Multi-pass membrane protein</topology>
    </subcellularLocation>
</comment>
<dbReference type="Pfam" id="PF18701">
    <property type="entry name" value="DUF5641"/>
    <property type="match status" value="1"/>
</dbReference>
<dbReference type="InterPro" id="IPR004117">
    <property type="entry name" value="7tm6_olfct_rcpt"/>
</dbReference>
<keyword evidence="8 10" id="KW-0675">Receptor</keyword>
<evidence type="ECO:0000256" key="2">
    <source>
        <dbReference type="ARBA" id="ARBA00022475"/>
    </source>
</evidence>
<keyword evidence="3 10" id="KW-0716">Sensory transduction</keyword>
<feature type="transmembrane region" description="Helical" evidence="10">
    <location>
        <begin position="62"/>
        <end position="82"/>
    </location>
</feature>
<evidence type="ECO:0000256" key="8">
    <source>
        <dbReference type="ARBA" id="ARBA00023170"/>
    </source>
</evidence>
<dbReference type="PANTHER" id="PTHR21137">
    <property type="entry name" value="ODORANT RECEPTOR"/>
    <property type="match status" value="1"/>
</dbReference>
<keyword evidence="5 10" id="KW-0552">Olfaction</keyword>
<feature type="transmembrane region" description="Helical" evidence="10">
    <location>
        <begin position="144"/>
        <end position="167"/>
    </location>
</feature>
<name>A0A9Q0MZA4_9DIPT</name>
<dbReference type="GO" id="GO:0007165">
    <property type="term" value="P:signal transduction"/>
    <property type="evidence" value="ECO:0007669"/>
    <property type="project" value="UniProtKB-KW"/>
</dbReference>
<dbReference type="PANTHER" id="PTHR21137:SF35">
    <property type="entry name" value="ODORANT RECEPTOR 19A-RELATED"/>
    <property type="match status" value="1"/>
</dbReference>
<dbReference type="Pfam" id="PF02949">
    <property type="entry name" value="7tm_6"/>
    <property type="match status" value="1"/>
</dbReference>
<dbReference type="GO" id="GO:0005886">
    <property type="term" value="C:plasma membrane"/>
    <property type="evidence" value="ECO:0007669"/>
    <property type="project" value="UniProtKB-SubCell"/>
</dbReference>
<organism evidence="12 13">
    <name type="scientific">Pseudolycoriella hygida</name>
    <dbReference type="NCBI Taxonomy" id="35572"/>
    <lineage>
        <taxon>Eukaryota</taxon>
        <taxon>Metazoa</taxon>
        <taxon>Ecdysozoa</taxon>
        <taxon>Arthropoda</taxon>
        <taxon>Hexapoda</taxon>
        <taxon>Insecta</taxon>
        <taxon>Pterygota</taxon>
        <taxon>Neoptera</taxon>
        <taxon>Endopterygota</taxon>
        <taxon>Diptera</taxon>
        <taxon>Nematocera</taxon>
        <taxon>Sciaroidea</taxon>
        <taxon>Sciaridae</taxon>
        <taxon>Pseudolycoriella</taxon>
    </lineage>
</organism>
<dbReference type="Proteomes" id="UP001151699">
    <property type="component" value="Chromosome B"/>
</dbReference>
<keyword evidence="7 10" id="KW-0472">Membrane</keyword>
<dbReference type="GO" id="GO:0005549">
    <property type="term" value="F:odorant binding"/>
    <property type="evidence" value="ECO:0007669"/>
    <property type="project" value="InterPro"/>
</dbReference>
<keyword evidence="13" id="KW-1185">Reference proteome</keyword>
<evidence type="ECO:0000256" key="7">
    <source>
        <dbReference type="ARBA" id="ARBA00023136"/>
    </source>
</evidence>
<dbReference type="OrthoDB" id="7762373at2759"/>
<dbReference type="GO" id="GO:0004984">
    <property type="term" value="F:olfactory receptor activity"/>
    <property type="evidence" value="ECO:0007669"/>
    <property type="project" value="InterPro"/>
</dbReference>
<comment type="caution">
    <text evidence="12">The sequence shown here is derived from an EMBL/GenBank/DDBJ whole genome shotgun (WGS) entry which is preliminary data.</text>
</comment>
<protein>
    <recommendedName>
        <fullName evidence="10">Odorant receptor</fullName>
    </recommendedName>
</protein>
<gene>
    <name evidence="12" type="ORF">Bhyg_05635</name>
</gene>
<keyword evidence="4 10" id="KW-0812">Transmembrane</keyword>
<evidence type="ECO:0000313" key="13">
    <source>
        <dbReference type="Proteomes" id="UP001151699"/>
    </source>
</evidence>
<feature type="transmembrane region" description="Helical" evidence="10">
    <location>
        <begin position="179"/>
        <end position="198"/>
    </location>
</feature>